<dbReference type="GO" id="GO:0019028">
    <property type="term" value="C:viral capsid"/>
    <property type="evidence" value="ECO:0007669"/>
    <property type="project" value="UniProtKB-KW"/>
</dbReference>
<reference evidence="9" key="1">
    <citation type="submission" date="2013-09" db="EMBL/GenBank/DDBJ databases">
        <authorList>
            <person name="Nam M."/>
            <person name="Jung W.-K."/>
            <person name="Lee J.H."/>
            <person name="Park C.Y."/>
            <person name="Kwon T.R."/>
            <person name="Lee K.-W."/>
            <person name="Moon J.S."/>
            <person name="Lee S.-H."/>
        </authorList>
    </citation>
    <scope>NUCLEOTIDE SEQUENCE</scope>
    <source>
        <strain evidence="9">Punggi1</strain>
    </source>
</reference>
<comment type="subcellular location">
    <subcellularLocation>
        <location evidence="1">Virion</location>
    </subcellularLocation>
</comment>
<evidence type="ECO:0000313" key="9">
    <source>
        <dbReference type="EMBL" id="AHB33464.1"/>
    </source>
</evidence>
<keyword evidence="4 9" id="KW-0167">Capsid protein</keyword>
<comment type="similarity">
    <text evidence="2 7">Belongs to the potyviridae genome polyprotein family.</text>
</comment>
<evidence type="ECO:0000256" key="1">
    <source>
        <dbReference type="ARBA" id="ARBA00004328"/>
    </source>
</evidence>
<feature type="region of interest" description="Disordered" evidence="8">
    <location>
        <begin position="1"/>
        <end position="58"/>
    </location>
</feature>
<evidence type="ECO:0000256" key="3">
    <source>
        <dbReference type="ARBA" id="ARBA00020107"/>
    </source>
</evidence>
<comment type="function">
    <text evidence="6">Involved in aphid transmission, cell-to-cell and systemis movement, encapsidation of the viral RNA and in the regulation of viral RNA amplification.</text>
</comment>
<dbReference type="Pfam" id="PF00767">
    <property type="entry name" value="Poty_coat"/>
    <property type="match status" value="1"/>
</dbReference>
<name>V5RF45_9POTV</name>
<evidence type="ECO:0000256" key="4">
    <source>
        <dbReference type="ARBA" id="ARBA00022561"/>
    </source>
</evidence>
<feature type="compositionally biased region" description="Basic and acidic residues" evidence="8">
    <location>
        <begin position="1"/>
        <end position="27"/>
    </location>
</feature>
<dbReference type="EMBL" id="KF637299">
    <property type="protein sequence ID" value="AHB33464.1"/>
    <property type="molecule type" value="Genomic_RNA"/>
</dbReference>
<evidence type="ECO:0000256" key="8">
    <source>
        <dbReference type="SAM" id="MobiDB-lite"/>
    </source>
</evidence>
<dbReference type="InterPro" id="IPR001592">
    <property type="entry name" value="Poty_coat"/>
</dbReference>
<protein>
    <recommendedName>
        <fullName evidence="3">Genome polyprotein</fullName>
    </recommendedName>
</protein>
<evidence type="ECO:0000256" key="5">
    <source>
        <dbReference type="ARBA" id="ARBA00022844"/>
    </source>
</evidence>
<feature type="compositionally biased region" description="Polar residues" evidence="8">
    <location>
        <begin position="28"/>
        <end position="44"/>
    </location>
</feature>
<organism evidence="9">
    <name type="scientific">Watermelon mosaic virus</name>
    <dbReference type="NCBI Taxonomy" id="146500"/>
    <lineage>
        <taxon>Viruses</taxon>
        <taxon>Riboviria</taxon>
        <taxon>Orthornavirae</taxon>
        <taxon>Pisuviricota</taxon>
        <taxon>Stelpaviricetes</taxon>
        <taxon>Patatavirales</taxon>
        <taxon>Potyviridae</taxon>
        <taxon>Potyvirus</taxon>
        <taxon>Potyvirus citrulli</taxon>
    </lineage>
</organism>
<proteinExistence type="inferred from homology"/>
<evidence type="ECO:0000256" key="6">
    <source>
        <dbReference type="ARBA" id="ARBA00029405"/>
    </source>
</evidence>
<evidence type="ECO:0000256" key="7">
    <source>
        <dbReference type="RuleBase" id="RU003351"/>
    </source>
</evidence>
<evidence type="ECO:0000256" key="2">
    <source>
        <dbReference type="ARBA" id="ARBA00006064"/>
    </source>
</evidence>
<keyword evidence="5" id="KW-0946">Virion</keyword>
<sequence length="283" mass="31638">MQSGKEAVENLDAGKDSKKDTSGKGDKPQNSQTGQGSKEQTKTGAVSKDVNVGSKGKEVPRLQKITKKMNLPTVGGKIILSLDHLLEYKPNQVDLFNTRATKTQFESWYSAVKVEYDLNDEQMGVIMNGFMVWCIDNGTSPDVNGVWVMMDGEEQVEYPLKPIVENAKPTLRQIMHHFSDAAEAYIEMRNSESPYMPRYGLLRNLRDRELARYAFDFYEVTSKTPNRAREAIAQMKAAALAGINSRLFGLDGNISTNSENTERHTARDVNQNMHTLLGMGPPQ</sequence>
<accession>V5RF45</accession>